<evidence type="ECO:0000259" key="2">
    <source>
        <dbReference type="Pfam" id="PF09429"/>
    </source>
</evidence>
<feature type="compositionally biased region" description="Pro residues" evidence="1">
    <location>
        <begin position="190"/>
        <end position="228"/>
    </location>
</feature>
<feature type="compositionally biased region" description="Pro residues" evidence="1">
    <location>
        <begin position="172"/>
        <end position="183"/>
    </location>
</feature>
<feature type="compositionally biased region" description="Basic and acidic residues" evidence="1">
    <location>
        <begin position="14"/>
        <end position="47"/>
    </location>
</feature>
<dbReference type="Proteomes" id="UP001465755">
    <property type="component" value="Unassembled WGS sequence"/>
</dbReference>
<feature type="region of interest" description="Disordered" evidence="1">
    <location>
        <begin position="1"/>
        <end position="47"/>
    </location>
</feature>
<feature type="compositionally biased region" description="Basic and acidic residues" evidence="1">
    <location>
        <begin position="82"/>
        <end position="91"/>
    </location>
</feature>
<comment type="caution">
    <text evidence="3">The sequence shown here is derived from an EMBL/GenBank/DDBJ whole genome shotgun (WGS) entry which is preliminary data.</text>
</comment>
<accession>A0AAW1PRD4</accession>
<evidence type="ECO:0000313" key="3">
    <source>
        <dbReference type="EMBL" id="KAK9812169.1"/>
    </source>
</evidence>
<evidence type="ECO:0000256" key="1">
    <source>
        <dbReference type="SAM" id="MobiDB-lite"/>
    </source>
</evidence>
<sequence length="383" mass="39768">MVKKQGGREMNPADAHRKAQRQKEILRNKKERKFQRDAHALQKKPDAIKEQLQEVLDLEENGRVNLTLRLKKRALQGAYDTAVKKKKEDAQPKQAEPDEVAFTGDYGHGLLDRRPEDSVYYHPTLNPQGLPPPGKPQRYQTASRQAASAADLPLPGPPPLPAGPAPTSAAVPLPPPPGPPPAPSGGAEAPLPPPEGPPPGFAARPPQPGGGVPLLPPPAGPPPGMYALPPPMGPPPGLPPHAVMAPPGMAWPHMAAPGMAPQPGAQPPPNPPGAGPLKKDATISAASTVVKLPRADTDKTVTALVPASVRRATGPVPVRPARVGVPSVGMVPREALRAAPAAPSAPLQNGAHQAVPMAGGTGALDRRYQDFMSEMADLGALGA</sequence>
<feature type="compositionally biased region" description="Basic and acidic residues" evidence="1">
    <location>
        <begin position="110"/>
        <end position="119"/>
    </location>
</feature>
<gene>
    <name evidence="3" type="ORF">WJX73_001351</name>
</gene>
<keyword evidence="4" id="KW-1185">Reference proteome</keyword>
<protein>
    <recommendedName>
        <fullName evidence="2">Wbp11/ELF5/Saf1 N-terminal domain-containing protein</fullName>
    </recommendedName>
</protein>
<feature type="compositionally biased region" description="Pro residues" evidence="1">
    <location>
        <begin position="264"/>
        <end position="274"/>
    </location>
</feature>
<feature type="domain" description="Wbp11/ELF5/Saf1 N-terminal" evidence="2">
    <location>
        <begin position="7"/>
        <end position="79"/>
    </location>
</feature>
<dbReference type="InterPro" id="IPR019007">
    <property type="entry name" value="Wbp11/ELF5/Saf1_N"/>
</dbReference>
<dbReference type="AlphaFoldDB" id="A0AAW1PRD4"/>
<dbReference type="GO" id="GO:0006396">
    <property type="term" value="P:RNA processing"/>
    <property type="evidence" value="ECO:0007669"/>
    <property type="project" value="InterPro"/>
</dbReference>
<feature type="compositionally biased region" description="Pro residues" evidence="1">
    <location>
        <begin position="154"/>
        <end position="164"/>
    </location>
</feature>
<reference evidence="3 4" key="1">
    <citation type="journal article" date="2024" name="Nat. Commun.">
        <title>Phylogenomics reveals the evolutionary origins of lichenization in chlorophyte algae.</title>
        <authorList>
            <person name="Puginier C."/>
            <person name="Libourel C."/>
            <person name="Otte J."/>
            <person name="Skaloud P."/>
            <person name="Haon M."/>
            <person name="Grisel S."/>
            <person name="Petersen M."/>
            <person name="Berrin J.G."/>
            <person name="Delaux P.M."/>
            <person name="Dal Grande F."/>
            <person name="Keller J."/>
        </authorList>
    </citation>
    <scope>NUCLEOTIDE SEQUENCE [LARGE SCALE GENOMIC DNA]</scope>
    <source>
        <strain evidence="3 4">SAG 2036</strain>
    </source>
</reference>
<proteinExistence type="predicted"/>
<feature type="region of interest" description="Disordered" evidence="1">
    <location>
        <begin position="254"/>
        <end position="279"/>
    </location>
</feature>
<feature type="region of interest" description="Disordered" evidence="1">
    <location>
        <begin position="79"/>
        <end position="228"/>
    </location>
</feature>
<dbReference type="EMBL" id="JALJOQ010000008">
    <property type="protein sequence ID" value="KAK9812169.1"/>
    <property type="molecule type" value="Genomic_DNA"/>
</dbReference>
<evidence type="ECO:0000313" key="4">
    <source>
        <dbReference type="Proteomes" id="UP001465755"/>
    </source>
</evidence>
<organism evidence="3 4">
    <name type="scientific">Symbiochloris irregularis</name>
    <dbReference type="NCBI Taxonomy" id="706552"/>
    <lineage>
        <taxon>Eukaryota</taxon>
        <taxon>Viridiplantae</taxon>
        <taxon>Chlorophyta</taxon>
        <taxon>core chlorophytes</taxon>
        <taxon>Trebouxiophyceae</taxon>
        <taxon>Trebouxiales</taxon>
        <taxon>Trebouxiaceae</taxon>
        <taxon>Symbiochloris</taxon>
    </lineage>
</organism>
<dbReference type="Pfam" id="PF09429">
    <property type="entry name" value="Wbp11"/>
    <property type="match status" value="1"/>
</dbReference>
<name>A0AAW1PRD4_9CHLO</name>
<feature type="compositionally biased region" description="Low complexity" evidence="1">
    <location>
        <begin position="254"/>
        <end position="263"/>
    </location>
</feature>